<keyword evidence="2" id="KW-0067">ATP-binding</keyword>
<proteinExistence type="predicted"/>
<keyword evidence="4" id="KW-1185">Reference proteome</keyword>
<dbReference type="GeneID" id="104766040"/>
<dbReference type="PANTHER" id="PTHR27001">
    <property type="entry name" value="OS01G0253100 PROTEIN"/>
    <property type="match status" value="1"/>
</dbReference>
<dbReference type="SUPFAM" id="SSF56112">
    <property type="entry name" value="Protein kinase-like (PK-like)"/>
    <property type="match status" value="1"/>
</dbReference>
<sequence length="182" mass="20604">MDMFIVDKTGIGYVHPTFLAAVSYMSSKTQHSNVVNLVGYCYKEGEYEVLVYEYLINGNLQDYLKEHAGLTFKQRVSIALGAAKGLQHLHKLSPPLQHKRFTTNKVMLDAYLNAKISDAGMSGFLQEIPVGRLLFDNEKGGSEETVDVYSFGLFLLELFTGEEPEELKSNNDIFLWMSEQIY</sequence>
<feature type="domain" description="Protein kinase" evidence="3">
    <location>
        <begin position="1"/>
        <end position="182"/>
    </location>
</feature>
<dbReference type="InterPro" id="IPR001245">
    <property type="entry name" value="Ser-Thr/Tyr_kinase_cat_dom"/>
</dbReference>
<keyword evidence="1" id="KW-0547">Nucleotide-binding</keyword>
<evidence type="ECO:0000313" key="5">
    <source>
        <dbReference type="RefSeq" id="XP_019096722.1"/>
    </source>
</evidence>
<dbReference type="Gene3D" id="1.10.510.10">
    <property type="entry name" value="Transferase(Phosphotransferase) domain 1"/>
    <property type="match status" value="1"/>
</dbReference>
<name>A0ABM1RCI4_CAMSA</name>
<reference evidence="4" key="1">
    <citation type="journal article" date="2014" name="Nat. Commun.">
        <title>The emerging biofuel crop Camelina sativa retains a highly undifferentiated hexaploid genome structure.</title>
        <authorList>
            <person name="Kagale S."/>
            <person name="Koh C."/>
            <person name="Nixon J."/>
            <person name="Bollina V."/>
            <person name="Clarke W.E."/>
            <person name="Tuteja R."/>
            <person name="Spillane C."/>
            <person name="Robinson S.J."/>
            <person name="Links M.G."/>
            <person name="Clarke C."/>
            <person name="Higgins E.E."/>
            <person name="Huebert T."/>
            <person name="Sharpe A.G."/>
            <person name="Parkin I.A."/>
        </authorList>
    </citation>
    <scope>NUCLEOTIDE SEQUENCE [LARGE SCALE GENOMIC DNA]</scope>
    <source>
        <strain evidence="4">cv. DH55</strain>
    </source>
</reference>
<evidence type="ECO:0000259" key="3">
    <source>
        <dbReference type="PROSITE" id="PS50011"/>
    </source>
</evidence>
<accession>A0ABM1RCI4</accession>
<evidence type="ECO:0000256" key="1">
    <source>
        <dbReference type="ARBA" id="ARBA00022741"/>
    </source>
</evidence>
<gene>
    <name evidence="5" type="primary">LOC104766040</name>
</gene>
<organism evidence="4 5">
    <name type="scientific">Camelina sativa</name>
    <name type="common">False flax</name>
    <name type="synonym">Myagrum sativum</name>
    <dbReference type="NCBI Taxonomy" id="90675"/>
    <lineage>
        <taxon>Eukaryota</taxon>
        <taxon>Viridiplantae</taxon>
        <taxon>Streptophyta</taxon>
        <taxon>Embryophyta</taxon>
        <taxon>Tracheophyta</taxon>
        <taxon>Spermatophyta</taxon>
        <taxon>Magnoliopsida</taxon>
        <taxon>eudicotyledons</taxon>
        <taxon>Gunneridae</taxon>
        <taxon>Pentapetalae</taxon>
        <taxon>rosids</taxon>
        <taxon>malvids</taxon>
        <taxon>Brassicales</taxon>
        <taxon>Brassicaceae</taxon>
        <taxon>Camelineae</taxon>
        <taxon>Camelina</taxon>
    </lineage>
</organism>
<evidence type="ECO:0000313" key="4">
    <source>
        <dbReference type="Proteomes" id="UP000694864"/>
    </source>
</evidence>
<dbReference type="PROSITE" id="PS50011">
    <property type="entry name" value="PROTEIN_KINASE_DOM"/>
    <property type="match status" value="1"/>
</dbReference>
<dbReference type="InterPro" id="IPR000719">
    <property type="entry name" value="Prot_kinase_dom"/>
</dbReference>
<dbReference type="PANTHER" id="PTHR27001:SF931">
    <property type="entry name" value="OS11G0664100 PROTEIN"/>
    <property type="match status" value="1"/>
</dbReference>
<dbReference type="Pfam" id="PF07714">
    <property type="entry name" value="PK_Tyr_Ser-Thr"/>
    <property type="match status" value="1"/>
</dbReference>
<dbReference type="InterPro" id="IPR020635">
    <property type="entry name" value="Tyr_kinase_cat_dom"/>
</dbReference>
<dbReference type="RefSeq" id="XP_019096722.1">
    <property type="nucleotide sequence ID" value="XM_019241177.1"/>
</dbReference>
<evidence type="ECO:0000256" key="2">
    <source>
        <dbReference type="ARBA" id="ARBA00022840"/>
    </source>
</evidence>
<dbReference type="Proteomes" id="UP000694864">
    <property type="component" value="Chromosome 19"/>
</dbReference>
<dbReference type="InterPro" id="IPR011009">
    <property type="entry name" value="Kinase-like_dom_sf"/>
</dbReference>
<protein>
    <submittedName>
        <fullName evidence="5">Protein STRUBBELIG-RECEPTOR FAMILY 4-like</fullName>
    </submittedName>
</protein>
<dbReference type="SMART" id="SM00219">
    <property type="entry name" value="TyrKc"/>
    <property type="match status" value="1"/>
</dbReference>
<reference evidence="5" key="2">
    <citation type="submission" date="2025-08" db="UniProtKB">
        <authorList>
            <consortium name="RefSeq"/>
        </authorList>
    </citation>
    <scope>IDENTIFICATION</scope>
    <source>
        <tissue evidence="5">Leaf</tissue>
    </source>
</reference>